<dbReference type="AlphaFoldDB" id="J3MGX3"/>
<name>J3MGX3_ORYBR</name>
<sequence length="248" mass="26583">MEGGLLLDVVIRKGPPILKLLAGKDQTLLVRGNTLLVLDLGLHVVDRVRGLNLQVSQCAAILELLAGKDETLLVRGDTLLVLDLGLHVVNRVRGLDLKCDGLASKGLDEDLHASPEPEHKMEGGFLLDVVVSQGAAILKLLASEDETCWSGGMPSLSWILAFTLSIVSEDSTSRVGLSGQGLDEDLHASPEPEHKVEGRFLLDVVVSQGAAILKLLASEDETLLVRRDALLVLDLGLHVVDRVRGLDL</sequence>
<dbReference type="Gramene" id="OB06G32670.1">
    <property type="protein sequence ID" value="OB06G32670.1"/>
    <property type="gene ID" value="OB06G32670"/>
</dbReference>
<dbReference type="Proteomes" id="UP000006038">
    <property type="component" value="Chromosome 6"/>
</dbReference>
<dbReference type="STRING" id="4533.J3MGX3"/>
<reference evidence="1" key="1">
    <citation type="journal article" date="2013" name="Nat. Commun.">
        <title>Whole-genome sequencing of Oryza brachyantha reveals mechanisms underlying Oryza genome evolution.</title>
        <authorList>
            <person name="Chen J."/>
            <person name="Huang Q."/>
            <person name="Gao D."/>
            <person name="Wang J."/>
            <person name="Lang Y."/>
            <person name="Liu T."/>
            <person name="Li B."/>
            <person name="Bai Z."/>
            <person name="Luis Goicoechea J."/>
            <person name="Liang C."/>
            <person name="Chen C."/>
            <person name="Zhang W."/>
            <person name="Sun S."/>
            <person name="Liao Y."/>
            <person name="Zhang X."/>
            <person name="Yang L."/>
            <person name="Song C."/>
            <person name="Wang M."/>
            <person name="Shi J."/>
            <person name="Liu G."/>
            <person name="Liu J."/>
            <person name="Zhou H."/>
            <person name="Zhou W."/>
            <person name="Yu Q."/>
            <person name="An N."/>
            <person name="Chen Y."/>
            <person name="Cai Q."/>
            <person name="Wang B."/>
            <person name="Liu B."/>
            <person name="Min J."/>
            <person name="Huang Y."/>
            <person name="Wu H."/>
            <person name="Li Z."/>
            <person name="Zhang Y."/>
            <person name="Yin Y."/>
            <person name="Song W."/>
            <person name="Jiang J."/>
            <person name="Jackson S.A."/>
            <person name="Wing R.A."/>
            <person name="Wang J."/>
            <person name="Chen M."/>
        </authorList>
    </citation>
    <scope>NUCLEOTIDE SEQUENCE [LARGE SCALE GENOMIC DNA]</scope>
    <source>
        <strain evidence="1">cv. IRGC 101232</strain>
    </source>
</reference>
<reference evidence="1" key="2">
    <citation type="submission" date="2013-04" db="UniProtKB">
        <authorList>
            <consortium name="EnsemblPlants"/>
        </authorList>
    </citation>
    <scope>IDENTIFICATION</scope>
</reference>
<dbReference type="eggNOG" id="ENOG502S0AY">
    <property type="taxonomic scope" value="Eukaryota"/>
</dbReference>
<organism evidence="1">
    <name type="scientific">Oryza brachyantha</name>
    <name type="common">malo sina</name>
    <dbReference type="NCBI Taxonomy" id="4533"/>
    <lineage>
        <taxon>Eukaryota</taxon>
        <taxon>Viridiplantae</taxon>
        <taxon>Streptophyta</taxon>
        <taxon>Embryophyta</taxon>
        <taxon>Tracheophyta</taxon>
        <taxon>Spermatophyta</taxon>
        <taxon>Magnoliopsida</taxon>
        <taxon>Liliopsida</taxon>
        <taxon>Poales</taxon>
        <taxon>Poaceae</taxon>
        <taxon>BOP clade</taxon>
        <taxon>Oryzoideae</taxon>
        <taxon>Oryzeae</taxon>
        <taxon>Oryzinae</taxon>
        <taxon>Oryza</taxon>
    </lineage>
</organism>
<evidence type="ECO:0000313" key="2">
    <source>
        <dbReference type="Proteomes" id="UP000006038"/>
    </source>
</evidence>
<protein>
    <submittedName>
        <fullName evidence="1">Uncharacterized protein</fullName>
    </submittedName>
</protein>
<accession>J3MGX3</accession>
<keyword evidence="2" id="KW-1185">Reference proteome</keyword>
<evidence type="ECO:0000313" key="1">
    <source>
        <dbReference type="EnsemblPlants" id="OB06G32670.1"/>
    </source>
</evidence>
<proteinExistence type="predicted"/>
<dbReference type="HOGENOM" id="CLU_1185722_0_0_1"/>
<dbReference type="EnsemblPlants" id="OB06G32670.1">
    <property type="protein sequence ID" value="OB06G32670.1"/>
    <property type="gene ID" value="OB06G32670"/>
</dbReference>